<gene>
    <name evidence="2" type="ORF">T040910_010</name>
</gene>
<feature type="compositionally biased region" description="Basic and acidic residues" evidence="1">
    <location>
        <begin position="264"/>
        <end position="284"/>
    </location>
</feature>
<feature type="region of interest" description="Disordered" evidence="1">
    <location>
        <begin position="807"/>
        <end position="896"/>
    </location>
</feature>
<reference evidence="2 3" key="1">
    <citation type="journal article" date="2016" name="Virology">
        <title>The genomic content and context of auxiliary metabolic genes in marine cyanomyoviruses.</title>
        <authorList>
            <person name="Crummett L.T."/>
            <person name="Puxty R.J."/>
            <person name="Weihe C."/>
            <person name="Marston M.F."/>
            <person name="Martiny J.B."/>
        </authorList>
    </citation>
    <scope>NUCLEOTIDE SEQUENCE [LARGE SCALE GENOMIC DNA]</scope>
    <source>
        <strain evidence="2">0910TB04</strain>
    </source>
</reference>
<proteinExistence type="predicted"/>
<feature type="compositionally biased region" description="Polar residues" evidence="1">
    <location>
        <begin position="850"/>
        <end position="868"/>
    </location>
</feature>
<evidence type="ECO:0000313" key="2">
    <source>
        <dbReference type="EMBL" id="AOV58754.1"/>
    </source>
</evidence>
<dbReference type="Proteomes" id="UP000240804">
    <property type="component" value="Segment"/>
</dbReference>
<feature type="region of interest" description="Disordered" evidence="1">
    <location>
        <begin position="264"/>
        <end position="325"/>
    </location>
</feature>
<feature type="compositionally biased region" description="Gly residues" evidence="1">
    <location>
        <begin position="536"/>
        <end position="551"/>
    </location>
</feature>
<dbReference type="Gene3D" id="1.10.530.10">
    <property type="match status" value="1"/>
</dbReference>
<protein>
    <submittedName>
        <fullName evidence="2">Uncharacterized protein</fullName>
    </submittedName>
</protein>
<sequence>MAAFTEGFSDTTGGKGHLGSVISKAIAARRFAQDERKLAEEKAKKAGYDSLEEIGVEKGYFFKAALKSKFGGAYLSGKKQDISAAVDRVKLLKNPKAQFWNFVDNRDSEGKDVKKLNDVERFRKQFDNYAFVSAKRPPEKEVKAETEVAPKKMSPFQLEQARKAKTEESMLAKTEAKTAKAASGGGGSRVSREDILTAVSAIASSLEKTAQSINNTIGETKVIAEGVQSIKTDVVTQLSERTDSIESKLDAVVAAINAQTELQRRMNEDAKGAKTESRAEEQGKAADSGDFDDLTTDKDESADDKLGSELNLGDIPSPAATSAQDIEFQQQDAYQEREAGGIVSGPDEGYLAKLHGDEMVIPLDNNYTQGQPSAMDGKVRPVPQTKAFSSNSYETGTPTKPPATSSLGGKVGFTNLDLGMGSKSDSAVDSMAQPLMDAMSLPMMVAGGTILSSVNQLMSQLGPENSDVAGEVAKIARPIADVFGLSNNLVNKASGGMKAEESSDKDKAKQEAKDKKKKGFFSNLYDKLKKIATGSPRGGGGGHSGGGGGSNTPGSVSSGGMSGMAEFIGSKESGNSYTKLVGGAEDDSILEKSVSQLNREKGGQFAMGRYQIQMRTASEVLRNAGIDPDTFKFDQKGQDEIFQLLLERRGLNDYLSGKITEEEFAKNLSMEWAALPTDASGRGYYDGVGDNKSLVGWDQTLEMIRGIKDTSKSDPESPEDAGNLDLDLEDSTVNSAPEIAENYGLTTGQTFDFSVPGKGNYQAYKTKTGFEIFKYGGVGALVGRNERMDTSNGKNAWLVRELIKAGESRNKSNQLQPPPSPDASAATPDQQQQALRPDSSKSSGSSGSSTPVVLNSGGNSRSTETSARPDSRTGVVPEGSDNSLTDAYNPTPVTSS</sequence>
<evidence type="ECO:0000256" key="1">
    <source>
        <dbReference type="SAM" id="MobiDB-lite"/>
    </source>
</evidence>
<name>A0A1D8KJF8_9CAUD</name>
<feature type="region of interest" description="Disordered" evidence="1">
    <location>
        <begin position="494"/>
        <end position="515"/>
    </location>
</feature>
<feature type="region of interest" description="Disordered" evidence="1">
    <location>
        <begin position="532"/>
        <end position="567"/>
    </location>
</feature>
<evidence type="ECO:0000313" key="3">
    <source>
        <dbReference type="Proteomes" id="UP000240804"/>
    </source>
</evidence>
<dbReference type="EMBL" id="KU686198">
    <property type="protein sequence ID" value="AOV58754.1"/>
    <property type="molecule type" value="Genomic_DNA"/>
</dbReference>
<organism evidence="2 3">
    <name type="scientific">Synechococcus phage S-CAM3</name>
    <dbReference type="NCBI Taxonomy" id="1883366"/>
    <lineage>
        <taxon>Viruses</taxon>
        <taxon>Duplodnaviria</taxon>
        <taxon>Heunggongvirae</taxon>
        <taxon>Uroviricota</taxon>
        <taxon>Caudoviricetes</taxon>
        <taxon>Pantevenvirales</taxon>
        <taxon>Kyanoviridae</taxon>
        <taxon>Charybdisvirus</taxon>
        <taxon>Charybdisvirus scam3</taxon>
    </lineage>
</organism>
<feature type="compositionally biased region" description="Polar residues" evidence="1">
    <location>
        <begin position="388"/>
        <end position="407"/>
    </location>
</feature>
<accession>A0A1D8KJF8</accession>
<feature type="region of interest" description="Disordered" evidence="1">
    <location>
        <begin position="388"/>
        <end position="408"/>
    </location>
</feature>
<feature type="compositionally biased region" description="Basic and acidic residues" evidence="1">
    <location>
        <begin position="295"/>
        <end position="307"/>
    </location>
</feature>
<feature type="compositionally biased region" description="Polar residues" evidence="1">
    <location>
        <begin position="880"/>
        <end position="896"/>
    </location>
</feature>
<dbReference type="SUPFAM" id="SSF53955">
    <property type="entry name" value="Lysozyme-like"/>
    <property type="match status" value="1"/>
</dbReference>
<feature type="compositionally biased region" description="Low complexity" evidence="1">
    <location>
        <begin position="840"/>
        <end position="849"/>
    </location>
</feature>
<dbReference type="InterPro" id="IPR023346">
    <property type="entry name" value="Lysozyme-like_dom_sf"/>
</dbReference>
<feature type="compositionally biased region" description="Basic and acidic residues" evidence="1">
    <location>
        <begin position="498"/>
        <end position="514"/>
    </location>
</feature>